<keyword evidence="1" id="KW-0472">Membrane</keyword>
<keyword evidence="1" id="KW-1133">Transmembrane helix</keyword>
<dbReference type="RefSeq" id="WP_226543458.1">
    <property type="nucleotide sequence ID" value="NZ_CP129013.1"/>
</dbReference>
<feature type="transmembrane region" description="Helical" evidence="1">
    <location>
        <begin position="94"/>
        <end position="113"/>
    </location>
</feature>
<evidence type="ECO:0000313" key="2">
    <source>
        <dbReference type="EMBL" id="WLR41726.1"/>
    </source>
</evidence>
<sequence length="116" mass="13349">MIYFLIIVLILILTGPHLVKFVFFKESPFKLFFLSFIILFIAMTVVMGINELTKSYVPKMVILIILFTHAFMVFLGIVIGYIKSEEVVRNNLKTVGLVFSIVFACIFLFGIILKYI</sequence>
<evidence type="ECO:0000313" key="3">
    <source>
        <dbReference type="Proteomes" id="UP001197974"/>
    </source>
</evidence>
<organism evidence="2 3">
    <name type="scientific">Bacillus carboniphilus</name>
    <dbReference type="NCBI Taxonomy" id="86663"/>
    <lineage>
        <taxon>Bacteria</taxon>
        <taxon>Bacillati</taxon>
        <taxon>Bacillota</taxon>
        <taxon>Bacilli</taxon>
        <taxon>Bacillales</taxon>
        <taxon>Bacillaceae</taxon>
        <taxon>Bacillus</taxon>
    </lineage>
</organism>
<protein>
    <submittedName>
        <fullName evidence="2">Uncharacterized protein</fullName>
    </submittedName>
</protein>
<name>A0ABY9JQQ7_9BACI</name>
<dbReference type="Proteomes" id="UP001197974">
    <property type="component" value="Chromosome"/>
</dbReference>
<feature type="transmembrane region" description="Helical" evidence="1">
    <location>
        <begin position="61"/>
        <end position="82"/>
    </location>
</feature>
<reference evidence="2 3" key="1">
    <citation type="submission" date="2023-06" db="EMBL/GenBank/DDBJ databases">
        <title>Five Gram-positive bacteria isolated from mangrove sediments in Shenzhen, Guangdong, China.</title>
        <authorList>
            <person name="Yu S."/>
            <person name="Zheng W."/>
            <person name="Huang Y."/>
        </authorList>
    </citation>
    <scope>NUCLEOTIDE SEQUENCE [LARGE SCALE GENOMIC DNA]</scope>
    <source>
        <strain evidence="2 3">SaN35-3</strain>
    </source>
</reference>
<evidence type="ECO:0000256" key="1">
    <source>
        <dbReference type="SAM" id="Phobius"/>
    </source>
</evidence>
<proteinExistence type="predicted"/>
<accession>A0ABY9JQQ7</accession>
<feature type="transmembrane region" description="Helical" evidence="1">
    <location>
        <begin position="31"/>
        <end position="49"/>
    </location>
</feature>
<keyword evidence="3" id="KW-1185">Reference proteome</keyword>
<keyword evidence="1" id="KW-0812">Transmembrane</keyword>
<gene>
    <name evidence="2" type="ORF">LC087_12740</name>
</gene>
<dbReference type="EMBL" id="CP129013">
    <property type="protein sequence ID" value="WLR41726.1"/>
    <property type="molecule type" value="Genomic_DNA"/>
</dbReference>